<dbReference type="EMBL" id="KZ678157">
    <property type="protein sequence ID" value="PSN59310.1"/>
    <property type="molecule type" value="Genomic_DNA"/>
</dbReference>
<feature type="domain" description="Plastocyanin-like" evidence="9">
    <location>
        <begin position="18"/>
        <end position="80"/>
    </location>
</feature>
<keyword evidence="2" id="KW-0479">Metal-binding</keyword>
<sequence>MVRASAPVNLLYSDKTLGIEQINTPEADGVPGITQWPIQPGGTFTYRWRADQYGSYWYHSHSRGQIEDGLFGSIVIKPRSDIANPFNKIAPDEVEWLAMAEAEVKPLLLSVWNHRTSSQILEDQVASGLETSLCLDSILVNGKGSVDCWSRKEIDQYTGGDFAPLLSPGNLSLTDKGCLPPAVFQTRQGPDTGIDPSVLPPQVYYECSPTNGSREAIRVSSYKKWAAFDIISAASVSTLAFSMDEHPMWVYAVDGHYIEPLKVDSLIVSNGERYSIFIRLDKPAKNYGVRVASLGQTQLLDTTSVLSYDHRLNYSHSHHVAMNDSGRLMSVPYTNRAGLPTSGNVTIFNQSQMISFPPQFPRPPPPVAQTFKLAMGSVVNAYTFALNATPFDHHILEGTNLPLLYQPPNLNNPGGNVTIVTQNDTWIDLVFLVPSFPAPPHPIHKHSNKAFILGTGEGDFTWATIEEAATALPDKFNLVDPPYRDTFVSLPATTMPTWLAVRYHVVNPGPFLIHCHIDSHLSGGMAMVILDGVDEWPEVREDR</sequence>
<gene>
    <name evidence="10" type="ORF">BS50DRAFT_508554</name>
</gene>
<dbReference type="InterPro" id="IPR011706">
    <property type="entry name" value="Cu-oxidase_C"/>
</dbReference>
<dbReference type="InterPro" id="IPR002355">
    <property type="entry name" value="Cu_oxidase_Cu_BS"/>
</dbReference>
<keyword evidence="5" id="KW-0186">Copper</keyword>
<organism evidence="10 11">
    <name type="scientific">Corynespora cassiicola Philippines</name>
    <dbReference type="NCBI Taxonomy" id="1448308"/>
    <lineage>
        <taxon>Eukaryota</taxon>
        <taxon>Fungi</taxon>
        <taxon>Dikarya</taxon>
        <taxon>Ascomycota</taxon>
        <taxon>Pezizomycotina</taxon>
        <taxon>Dothideomycetes</taxon>
        <taxon>Pleosporomycetidae</taxon>
        <taxon>Pleosporales</taxon>
        <taxon>Corynesporascaceae</taxon>
        <taxon>Corynespora</taxon>
    </lineage>
</organism>
<evidence type="ECO:0008006" key="12">
    <source>
        <dbReference type="Google" id="ProtNLM"/>
    </source>
</evidence>
<dbReference type="Pfam" id="PF07731">
    <property type="entry name" value="Cu-oxidase_2"/>
    <property type="match status" value="1"/>
</dbReference>
<dbReference type="CDD" id="cd13876">
    <property type="entry name" value="CuRO_2_Abr2_like"/>
    <property type="match status" value="1"/>
</dbReference>
<dbReference type="Gene3D" id="2.60.40.420">
    <property type="entry name" value="Cupredoxins - blue copper proteins"/>
    <property type="match status" value="3"/>
</dbReference>
<dbReference type="PROSITE" id="PS00080">
    <property type="entry name" value="MULTICOPPER_OXIDASE2"/>
    <property type="match status" value="1"/>
</dbReference>
<dbReference type="InterPro" id="IPR001117">
    <property type="entry name" value="Cu-oxidase_2nd"/>
</dbReference>
<feature type="domain" description="Plastocyanin-like" evidence="8">
    <location>
        <begin position="415"/>
        <end position="532"/>
    </location>
</feature>
<dbReference type="Pfam" id="PF00394">
    <property type="entry name" value="Cu-oxidase"/>
    <property type="match status" value="1"/>
</dbReference>
<dbReference type="AlphaFoldDB" id="A0A2T2N1L7"/>
<dbReference type="PANTHER" id="PTHR11709:SF488">
    <property type="entry name" value="LACCASE-RELATED"/>
    <property type="match status" value="1"/>
</dbReference>
<evidence type="ECO:0000256" key="3">
    <source>
        <dbReference type="ARBA" id="ARBA00022729"/>
    </source>
</evidence>
<dbReference type="PANTHER" id="PTHR11709">
    <property type="entry name" value="MULTI-COPPER OXIDASE"/>
    <property type="match status" value="1"/>
</dbReference>
<evidence type="ECO:0000259" key="8">
    <source>
        <dbReference type="Pfam" id="PF07731"/>
    </source>
</evidence>
<dbReference type="InterPro" id="IPR045087">
    <property type="entry name" value="Cu-oxidase_fam"/>
</dbReference>
<evidence type="ECO:0000313" key="10">
    <source>
        <dbReference type="EMBL" id="PSN59310.1"/>
    </source>
</evidence>
<evidence type="ECO:0000259" key="9">
    <source>
        <dbReference type="Pfam" id="PF07732"/>
    </source>
</evidence>
<keyword evidence="6" id="KW-0325">Glycoprotein</keyword>
<dbReference type="SUPFAM" id="SSF49503">
    <property type="entry name" value="Cupredoxins"/>
    <property type="match status" value="3"/>
</dbReference>
<evidence type="ECO:0000256" key="5">
    <source>
        <dbReference type="ARBA" id="ARBA00023008"/>
    </source>
</evidence>
<proteinExistence type="inferred from homology"/>
<dbReference type="CDD" id="cd13898">
    <property type="entry name" value="CuRO_3_Abr2_like"/>
    <property type="match status" value="1"/>
</dbReference>
<keyword evidence="4" id="KW-0560">Oxidoreductase</keyword>
<evidence type="ECO:0000259" key="7">
    <source>
        <dbReference type="Pfam" id="PF00394"/>
    </source>
</evidence>
<keyword evidence="11" id="KW-1185">Reference proteome</keyword>
<name>A0A2T2N1L7_CORCC</name>
<accession>A0A2T2N1L7</accession>
<dbReference type="GO" id="GO:0016491">
    <property type="term" value="F:oxidoreductase activity"/>
    <property type="evidence" value="ECO:0007669"/>
    <property type="project" value="UniProtKB-KW"/>
</dbReference>
<protein>
    <recommendedName>
        <fullName evidence="12">Multicopper oxidase</fullName>
    </recommendedName>
</protein>
<dbReference type="PROSITE" id="PS00079">
    <property type="entry name" value="MULTICOPPER_OXIDASE1"/>
    <property type="match status" value="2"/>
</dbReference>
<keyword evidence="3" id="KW-0732">Signal</keyword>
<dbReference type="Pfam" id="PF07732">
    <property type="entry name" value="Cu-oxidase_3"/>
    <property type="match status" value="1"/>
</dbReference>
<comment type="similarity">
    <text evidence="1">Belongs to the multicopper oxidase family.</text>
</comment>
<evidence type="ECO:0000256" key="2">
    <source>
        <dbReference type="ARBA" id="ARBA00022723"/>
    </source>
</evidence>
<feature type="domain" description="Plastocyanin-like" evidence="7">
    <location>
        <begin position="106"/>
        <end position="309"/>
    </location>
</feature>
<dbReference type="InterPro" id="IPR011707">
    <property type="entry name" value="Cu-oxidase-like_N"/>
</dbReference>
<evidence type="ECO:0000256" key="1">
    <source>
        <dbReference type="ARBA" id="ARBA00010609"/>
    </source>
</evidence>
<dbReference type="OrthoDB" id="2121828at2759"/>
<reference evidence="10 11" key="1">
    <citation type="journal article" date="2018" name="Front. Microbiol.">
        <title>Genome-Wide Analysis of Corynespora cassiicola Leaf Fall Disease Putative Effectors.</title>
        <authorList>
            <person name="Lopez D."/>
            <person name="Ribeiro S."/>
            <person name="Label P."/>
            <person name="Fumanal B."/>
            <person name="Venisse J.S."/>
            <person name="Kohler A."/>
            <person name="de Oliveira R.R."/>
            <person name="Labutti K."/>
            <person name="Lipzen A."/>
            <person name="Lail K."/>
            <person name="Bauer D."/>
            <person name="Ohm R.A."/>
            <person name="Barry K.W."/>
            <person name="Spatafora J."/>
            <person name="Grigoriev I.V."/>
            <person name="Martin F.M."/>
            <person name="Pujade-Renaud V."/>
        </authorList>
    </citation>
    <scope>NUCLEOTIDE SEQUENCE [LARGE SCALE GENOMIC DNA]</scope>
    <source>
        <strain evidence="10 11">Philippines</strain>
    </source>
</reference>
<evidence type="ECO:0000256" key="4">
    <source>
        <dbReference type="ARBA" id="ARBA00023002"/>
    </source>
</evidence>
<evidence type="ECO:0000256" key="6">
    <source>
        <dbReference type="ARBA" id="ARBA00023180"/>
    </source>
</evidence>
<evidence type="ECO:0000313" key="11">
    <source>
        <dbReference type="Proteomes" id="UP000240883"/>
    </source>
</evidence>
<dbReference type="GO" id="GO:0005507">
    <property type="term" value="F:copper ion binding"/>
    <property type="evidence" value="ECO:0007669"/>
    <property type="project" value="InterPro"/>
</dbReference>
<dbReference type="STRING" id="1448308.A0A2T2N1L7"/>
<dbReference type="InterPro" id="IPR033138">
    <property type="entry name" value="Cu_oxidase_CS"/>
</dbReference>
<dbReference type="InterPro" id="IPR008972">
    <property type="entry name" value="Cupredoxin"/>
</dbReference>
<dbReference type="Proteomes" id="UP000240883">
    <property type="component" value="Unassembled WGS sequence"/>
</dbReference>